<sequence length="217" mass="23646">MEAASAHHNFHLFPQLPPEIRLRIWSLNLPQASRLIPINANTPSTSKQSSSPSRGASGCTTTTAVPPNLHACSESRLHALQTLTPSFGFARTQGRIPFDYARDMVYFPRLPGLAASSSSFRSFLLLCCPGELGRLGRVAVHEDVLGVDDACYHSGVAVGRTVEVITLIRAQLPSVDEVIFVSPSEDSGRRLQMQVETTMRDQGEDTLRCMVVLEGAE</sequence>
<evidence type="ECO:0000259" key="2">
    <source>
        <dbReference type="Pfam" id="PF20150"/>
    </source>
</evidence>
<dbReference type="RefSeq" id="XP_051360425.1">
    <property type="nucleotide sequence ID" value="XM_051508550.1"/>
</dbReference>
<protein>
    <recommendedName>
        <fullName evidence="2">2EXR domain-containing protein</fullName>
    </recommendedName>
</protein>
<dbReference type="EMBL" id="JAGIXG020000045">
    <property type="protein sequence ID" value="KAI6779569.1"/>
    <property type="molecule type" value="Genomic_DNA"/>
</dbReference>
<comment type="caution">
    <text evidence="3">The sequence shown here is derived from an EMBL/GenBank/DDBJ whole genome shotgun (WGS) entry which is preliminary data.</text>
</comment>
<evidence type="ECO:0000313" key="3">
    <source>
        <dbReference type="EMBL" id="KAI6779569.1"/>
    </source>
</evidence>
<evidence type="ECO:0000313" key="4">
    <source>
        <dbReference type="Proteomes" id="UP001055219"/>
    </source>
</evidence>
<evidence type="ECO:0000256" key="1">
    <source>
        <dbReference type="SAM" id="MobiDB-lite"/>
    </source>
</evidence>
<gene>
    <name evidence="3" type="ORF">J7T54_002837</name>
</gene>
<feature type="compositionally biased region" description="Low complexity" evidence="1">
    <location>
        <begin position="42"/>
        <end position="53"/>
    </location>
</feature>
<reference evidence="3" key="2">
    <citation type="submission" date="2022-07" db="EMBL/GenBank/DDBJ databases">
        <authorList>
            <person name="Goncalves M.F.M."/>
            <person name="Hilario S."/>
            <person name="Van De Peer Y."/>
            <person name="Esteves A.C."/>
            <person name="Alves A."/>
        </authorList>
    </citation>
    <scope>NUCLEOTIDE SEQUENCE</scope>
    <source>
        <strain evidence="3">MUM 19.33</strain>
    </source>
</reference>
<feature type="domain" description="2EXR" evidence="2">
    <location>
        <begin position="10"/>
        <end position="105"/>
    </location>
</feature>
<dbReference type="PANTHER" id="PTHR35910">
    <property type="entry name" value="2EXR DOMAIN-CONTAINING PROTEIN"/>
    <property type="match status" value="1"/>
</dbReference>
<dbReference type="Proteomes" id="UP001055219">
    <property type="component" value="Unassembled WGS sequence"/>
</dbReference>
<accession>A0A9Q0BCW9</accession>
<dbReference type="PANTHER" id="PTHR35910:SF6">
    <property type="entry name" value="2EXR DOMAIN-CONTAINING PROTEIN"/>
    <property type="match status" value="1"/>
</dbReference>
<proteinExistence type="predicted"/>
<dbReference type="Pfam" id="PF20150">
    <property type="entry name" value="2EXR"/>
    <property type="match status" value="1"/>
</dbReference>
<dbReference type="AlphaFoldDB" id="A0A9Q0BCW9"/>
<dbReference type="InterPro" id="IPR045518">
    <property type="entry name" value="2EXR"/>
</dbReference>
<keyword evidence="4" id="KW-1185">Reference proteome</keyword>
<dbReference type="GeneID" id="75829345"/>
<reference evidence="3" key="1">
    <citation type="journal article" date="2021" name="J Fungi (Basel)">
        <title>Genomic and Metabolomic Analyses of the Marine Fungus Emericellopsis cladophorae: Insights into Saltwater Adaptability Mechanisms and Its Biosynthetic Potential.</title>
        <authorList>
            <person name="Goncalves M.F.M."/>
            <person name="Hilario S."/>
            <person name="Van de Peer Y."/>
            <person name="Esteves A.C."/>
            <person name="Alves A."/>
        </authorList>
    </citation>
    <scope>NUCLEOTIDE SEQUENCE</scope>
    <source>
        <strain evidence="3">MUM 19.33</strain>
    </source>
</reference>
<name>A0A9Q0BCW9_9HYPO</name>
<feature type="region of interest" description="Disordered" evidence="1">
    <location>
        <begin position="38"/>
        <end position="61"/>
    </location>
</feature>
<dbReference type="OrthoDB" id="3557569at2759"/>
<organism evidence="3 4">
    <name type="scientific">Emericellopsis cladophorae</name>
    <dbReference type="NCBI Taxonomy" id="2686198"/>
    <lineage>
        <taxon>Eukaryota</taxon>
        <taxon>Fungi</taxon>
        <taxon>Dikarya</taxon>
        <taxon>Ascomycota</taxon>
        <taxon>Pezizomycotina</taxon>
        <taxon>Sordariomycetes</taxon>
        <taxon>Hypocreomycetidae</taxon>
        <taxon>Hypocreales</taxon>
        <taxon>Bionectriaceae</taxon>
        <taxon>Emericellopsis</taxon>
    </lineage>
</organism>